<dbReference type="InterPro" id="IPR030934">
    <property type="entry name" value="Intein_C"/>
</dbReference>
<evidence type="ECO:0000256" key="13">
    <source>
        <dbReference type="ARBA" id="ARBA00033050"/>
    </source>
</evidence>
<dbReference type="PROSITE" id="PS50817">
    <property type="entry name" value="INTEIN_N_TER"/>
    <property type="match status" value="1"/>
</dbReference>
<evidence type="ECO:0000256" key="2">
    <source>
        <dbReference type="ARBA" id="ARBA00007405"/>
    </source>
</evidence>
<dbReference type="SUPFAM" id="SSF51294">
    <property type="entry name" value="Hedgehog/intein (Hint) domain"/>
    <property type="match status" value="1"/>
</dbReference>
<evidence type="ECO:0000259" key="16">
    <source>
        <dbReference type="PROSITE" id="PS50819"/>
    </source>
</evidence>
<dbReference type="PROSITE" id="PS50819">
    <property type="entry name" value="INTEIN_ENDONUCLEASE"/>
    <property type="match status" value="1"/>
</dbReference>
<gene>
    <name evidence="17" type="primary">nrdJ</name>
    <name evidence="17" type="ORF">Pla100_36700</name>
</gene>
<keyword evidence="18" id="KW-1185">Reference proteome</keyword>
<keyword evidence="6" id="KW-0237">DNA synthesis</keyword>
<dbReference type="EMBL" id="SJPM01000007">
    <property type="protein sequence ID" value="TWT95089.1"/>
    <property type="molecule type" value="Genomic_DNA"/>
</dbReference>
<evidence type="ECO:0000256" key="7">
    <source>
        <dbReference type="ARBA" id="ARBA00022741"/>
    </source>
</evidence>
<dbReference type="GO" id="GO:0071897">
    <property type="term" value="P:DNA biosynthetic process"/>
    <property type="evidence" value="ECO:0007669"/>
    <property type="project" value="UniProtKB-KW"/>
</dbReference>
<dbReference type="NCBIfam" id="TIGR01443">
    <property type="entry name" value="intein_Cterm"/>
    <property type="match status" value="1"/>
</dbReference>
<evidence type="ECO:0000256" key="6">
    <source>
        <dbReference type="ARBA" id="ARBA00022634"/>
    </source>
</evidence>
<protein>
    <recommendedName>
        <fullName evidence="4">Vitamin B12-dependent ribonucleotide reductase</fullName>
        <ecNumber evidence="3">1.17.4.1</ecNumber>
    </recommendedName>
    <alternativeName>
        <fullName evidence="13">Ribonucleoside-diphosphate reductase NrdJ</fullName>
    </alternativeName>
</protein>
<dbReference type="Pfam" id="PF14528">
    <property type="entry name" value="LAGLIDADG_3"/>
    <property type="match status" value="1"/>
</dbReference>
<name>A0A5C6A6E2_9BACT</name>
<dbReference type="InterPro" id="IPR006142">
    <property type="entry name" value="INTEIN"/>
</dbReference>
<dbReference type="Gene3D" id="2.170.16.10">
    <property type="entry name" value="Hedgehog/Intein (Hint) domain"/>
    <property type="match status" value="1"/>
</dbReference>
<dbReference type="InterPro" id="IPR003587">
    <property type="entry name" value="Hint_dom_N"/>
</dbReference>
<proteinExistence type="inferred from homology"/>
<dbReference type="InterPro" id="IPR036844">
    <property type="entry name" value="Hint_dom_sf"/>
</dbReference>
<comment type="similarity">
    <text evidence="2">Belongs to the ribonucleoside diphosphate reductase class-2 family.</text>
</comment>
<dbReference type="CDD" id="cd00081">
    <property type="entry name" value="Hint"/>
    <property type="match status" value="1"/>
</dbReference>
<dbReference type="PANTHER" id="PTHR43371">
    <property type="entry name" value="VITAMIN B12-DEPENDENT RIBONUCLEOTIDE REDUCTASE"/>
    <property type="match status" value="1"/>
</dbReference>
<evidence type="ECO:0000256" key="10">
    <source>
        <dbReference type="ARBA" id="ARBA00023002"/>
    </source>
</evidence>
<reference evidence="17 18" key="1">
    <citation type="submission" date="2019-02" db="EMBL/GenBank/DDBJ databases">
        <title>Deep-cultivation of Planctomycetes and their phenomic and genomic characterization uncovers novel biology.</title>
        <authorList>
            <person name="Wiegand S."/>
            <person name="Jogler M."/>
            <person name="Boedeker C."/>
            <person name="Pinto D."/>
            <person name="Vollmers J."/>
            <person name="Rivas-Marin E."/>
            <person name="Kohn T."/>
            <person name="Peeters S.H."/>
            <person name="Heuer A."/>
            <person name="Rast P."/>
            <person name="Oberbeckmann S."/>
            <person name="Bunk B."/>
            <person name="Jeske O."/>
            <person name="Meyerdierks A."/>
            <person name="Storesund J.E."/>
            <person name="Kallscheuer N."/>
            <person name="Luecker S."/>
            <person name="Lage O.M."/>
            <person name="Pohl T."/>
            <person name="Merkel B.J."/>
            <person name="Hornburger P."/>
            <person name="Mueller R.-W."/>
            <person name="Bruemmer F."/>
            <person name="Labrenz M."/>
            <person name="Spormann A.M."/>
            <person name="Op Den Camp H."/>
            <person name="Overmann J."/>
            <person name="Amann R."/>
            <person name="Jetten M.S.M."/>
            <person name="Mascher T."/>
            <person name="Medema M.H."/>
            <person name="Devos D.P."/>
            <person name="Kaster A.-K."/>
            <person name="Ovreas L."/>
            <person name="Rohde M."/>
            <person name="Galperin M.Y."/>
            <person name="Jogler C."/>
        </authorList>
    </citation>
    <scope>NUCLEOTIDE SEQUENCE [LARGE SCALE GENOMIC DNA]</scope>
    <source>
        <strain evidence="17 18">Pla100</strain>
    </source>
</reference>
<keyword evidence="11" id="KW-0170">Cobalt</keyword>
<feature type="region of interest" description="Disordered" evidence="15">
    <location>
        <begin position="1"/>
        <end position="60"/>
    </location>
</feature>
<evidence type="ECO:0000256" key="15">
    <source>
        <dbReference type="SAM" id="MobiDB-lite"/>
    </source>
</evidence>
<dbReference type="InterPro" id="IPR024434">
    <property type="entry name" value="TSCPD_dom"/>
</dbReference>
<dbReference type="InterPro" id="IPR050862">
    <property type="entry name" value="RdRp_reductase_class-2"/>
</dbReference>
<dbReference type="EC" id="1.17.4.1" evidence="3"/>
<dbReference type="GO" id="GO:0004519">
    <property type="term" value="F:endonuclease activity"/>
    <property type="evidence" value="ECO:0007669"/>
    <property type="project" value="InterPro"/>
</dbReference>
<evidence type="ECO:0000256" key="3">
    <source>
        <dbReference type="ARBA" id="ARBA00012274"/>
    </source>
</evidence>
<evidence type="ECO:0000313" key="17">
    <source>
        <dbReference type="EMBL" id="TWT95089.1"/>
    </source>
</evidence>
<comment type="cofactor">
    <cofactor evidence="1">
        <name>adenosylcob(III)alamin</name>
        <dbReference type="ChEBI" id="CHEBI:18408"/>
    </cofactor>
</comment>
<dbReference type="Pfam" id="PF02867">
    <property type="entry name" value="Ribonuc_red_lgC"/>
    <property type="match status" value="1"/>
</dbReference>
<feature type="domain" description="DOD-type homing endonuclease" evidence="16">
    <location>
        <begin position="566"/>
        <end position="718"/>
    </location>
</feature>
<dbReference type="GO" id="GO:0004748">
    <property type="term" value="F:ribonucleoside-diphosphate reductase activity, thioredoxin disulfide as acceptor"/>
    <property type="evidence" value="ECO:0007669"/>
    <property type="project" value="UniProtKB-EC"/>
</dbReference>
<dbReference type="PROSITE" id="PS50818">
    <property type="entry name" value="INTEIN_C_TER"/>
    <property type="match status" value="1"/>
</dbReference>
<sequence>MNHTLGVSDLTMSTAFPAQTKTSRPSDDPNTDSDNHNDQFGAGLSEAELCDPAPAQNDPALEKVDSEHGVAYAKKKFSADARGKRDGLRIEATFCPEDGRTPFATTQWDLRSAAIKDETGKVLFEQTDCEVPASWSQLATNVVVSKYFYGDPTTKGERERSVRQLIHRVTRTITDWGLADGYFDTPEDGDRFYRDLTWLCLHQHGAFNSPVWFNVGLHAQYGVEGDMCNWHWDKTTNSTGQPDNPYEFPQGSACFIQSVDDNMEDIMRLACSEAMLFKFGSGTGTDLSTIRSQREKLSGGGTPSGPLSFMRVYDSIAGVVKSGGKTRRAAKMQSLKVWHPDILEFIECKWAEEKKAHALIREGYESNFNGEAYSSVCFQNANLSVRLTDDFMETVRKSGKWQTRWVTNKPTTDAPVYDAKELLNKMAECAWHCGDPGVQYDTTINKWHTCPNSGAINASNPCVTGDTLVSTSTGYRRIIDLVGKTAEIINGNGKIVSIDRIFKTGTKPVYKLVTRSGYSLKLTADHQVHTENRGDVPACELTRDDIIRLEKVGFGDDFVPSAFGELLGAALGDGCITTGANDQDFLFVSLGSHERSIAARLQEGVSSIKQWLAIEDGRSNRPSTITETSTGIRVGTSVSAILEKLKQYAVLDAGSAEKAFSDAVFNLDRPSQVSILQGLFSADGTVADYGQKSQYVALDSTSEKMLEQVQLLLLGFGIKSKIYRNRRALTQTTALMPDGNGGEKEYSVAQMHSLRISRASRVAFADQIGFLPESEKQTKLLALNERVSAYADPMVDRVDRLEACGVEDVYDLTEPQSNHFVANGMVIHNCSEYMFLDDTACNLASINLMKFVQKDGSFNVDRFRAAARTFFIAQEILVDHASYPTEPIARNSHLYRPLGLGYSNLGSVIMTSGLAYDSDAARGVCGSLTALLHGEANRTSAEMAAVVGPFEGFAGNEEPMHRVMQMHRDACEQIHDGGPPELKEAAIKLWDEVTEIGKKYGFRNAQATVLAPTGTISFMMDCDTTGIEPDIALVKYKQLAGGGMLKIVNQTVKLGLKTLGYDQDAIDAILKFVDENDTIEGAPGLKDEHLSVFDCAFKPANGVRSIPWRAHVTMMAAAQPFLSGAISKTVNMPTDVTPEDIADAYFWGWELGLKAIAIYRDGSKQSQPLNTKQDDKQGFGSGATQVVTKTVEKIVYKPRRERLPDTRQSLTHKFTIAGHEGYLCVGLYPDGRPGEIFITMAKEGSTIGGIMDSFGTALSIALQYGVPLDVIVNKFSHTRFEPMGHTSNKDIRIAKSVVDYIARWLGITFMSGHDHGMQSSPGNGPELASGNEVLGGISTTTGVMIENGVVAAGAPAAKQSSVMTSLKNDAGAAVAIAERAIMMATLGVTNGISIDGGEANGSHQGNGEAQLVGQADQFSRFQTDAPSCDNCGSITVRNGNCYLCHNCGNSMGCS</sequence>
<comment type="catalytic activity">
    <reaction evidence="14">
        <text>a 2'-deoxyribonucleoside 5'-diphosphate + [thioredoxin]-disulfide + H2O = a ribonucleoside 5'-diphosphate + [thioredoxin]-dithiol</text>
        <dbReference type="Rhea" id="RHEA:23252"/>
        <dbReference type="Rhea" id="RHEA-COMP:10698"/>
        <dbReference type="Rhea" id="RHEA-COMP:10700"/>
        <dbReference type="ChEBI" id="CHEBI:15377"/>
        <dbReference type="ChEBI" id="CHEBI:29950"/>
        <dbReference type="ChEBI" id="CHEBI:50058"/>
        <dbReference type="ChEBI" id="CHEBI:57930"/>
        <dbReference type="ChEBI" id="CHEBI:73316"/>
        <dbReference type="EC" id="1.17.4.1"/>
    </reaction>
</comment>
<evidence type="ECO:0000256" key="11">
    <source>
        <dbReference type="ARBA" id="ARBA00023285"/>
    </source>
</evidence>
<evidence type="ECO:0000313" key="18">
    <source>
        <dbReference type="Proteomes" id="UP000316213"/>
    </source>
</evidence>
<evidence type="ECO:0000256" key="5">
    <source>
        <dbReference type="ARBA" id="ARBA00022628"/>
    </source>
</evidence>
<accession>A0A5C6A6E2</accession>
<dbReference type="GO" id="GO:0050897">
    <property type="term" value="F:cobalt ion binding"/>
    <property type="evidence" value="ECO:0007669"/>
    <property type="project" value="InterPro"/>
</dbReference>
<evidence type="ECO:0000256" key="8">
    <source>
        <dbReference type="ARBA" id="ARBA00022813"/>
    </source>
</evidence>
<comment type="caution">
    <text evidence="17">The sequence shown here is derived from an EMBL/GenBank/DDBJ whole genome shotgun (WGS) entry which is preliminary data.</text>
</comment>
<comment type="function">
    <text evidence="12">Catalyzes the reduction of ribonucleotides to deoxyribonucleotides. May function to provide a pool of deoxyribonucleotide precursors for DNA repair during oxygen limitation and/or for immediate growth after restoration of oxygen.</text>
</comment>
<dbReference type="Proteomes" id="UP000316213">
    <property type="component" value="Unassembled WGS sequence"/>
</dbReference>
<dbReference type="InterPro" id="IPR004042">
    <property type="entry name" value="Intein_endonuc_central"/>
</dbReference>
<keyword evidence="7" id="KW-0547">Nucleotide-binding</keyword>
<evidence type="ECO:0000256" key="12">
    <source>
        <dbReference type="ARBA" id="ARBA00025437"/>
    </source>
</evidence>
<dbReference type="Gene3D" id="3.10.28.10">
    <property type="entry name" value="Homing endonucleases"/>
    <property type="match status" value="1"/>
</dbReference>
<dbReference type="InterPro" id="IPR027434">
    <property type="entry name" value="Homing_endonucl"/>
</dbReference>
<dbReference type="InterPro" id="IPR013678">
    <property type="entry name" value="RNR_2_N"/>
</dbReference>
<dbReference type="SUPFAM" id="SSF55608">
    <property type="entry name" value="Homing endonucleases"/>
    <property type="match status" value="1"/>
</dbReference>
<dbReference type="PRINTS" id="PR00379">
    <property type="entry name" value="INTEIN"/>
</dbReference>
<dbReference type="PANTHER" id="PTHR43371:SF1">
    <property type="entry name" value="RIBONUCLEOSIDE-DIPHOSPHATE REDUCTASE"/>
    <property type="match status" value="1"/>
</dbReference>
<dbReference type="GO" id="GO:0031419">
    <property type="term" value="F:cobalamin binding"/>
    <property type="evidence" value="ECO:0007669"/>
    <property type="project" value="UniProtKB-KW"/>
</dbReference>
<dbReference type="Pfam" id="PF12637">
    <property type="entry name" value="TSCPD"/>
    <property type="match status" value="1"/>
</dbReference>
<dbReference type="GO" id="GO:0000166">
    <property type="term" value="F:nucleotide binding"/>
    <property type="evidence" value="ECO:0007669"/>
    <property type="project" value="UniProtKB-KW"/>
</dbReference>
<evidence type="ECO:0000256" key="14">
    <source>
        <dbReference type="ARBA" id="ARBA00047754"/>
    </source>
</evidence>
<feature type="compositionally biased region" description="Polar residues" evidence="15">
    <location>
        <begin position="1"/>
        <end position="23"/>
    </location>
</feature>
<keyword evidence="9" id="KW-0651">Protein splicing</keyword>
<dbReference type="SUPFAM" id="SSF51998">
    <property type="entry name" value="PFL-like glycyl radical enzymes"/>
    <property type="match status" value="1"/>
</dbReference>
<dbReference type="NCBIfam" id="TIGR01445">
    <property type="entry name" value="intein_Nterm"/>
    <property type="match status" value="1"/>
</dbReference>
<dbReference type="GO" id="GO:0016539">
    <property type="term" value="P:intein-mediated protein splicing"/>
    <property type="evidence" value="ECO:0007669"/>
    <property type="project" value="InterPro"/>
</dbReference>
<dbReference type="Pfam" id="PF08471">
    <property type="entry name" value="Ribonuc_red_2_N"/>
    <property type="match status" value="1"/>
</dbReference>
<dbReference type="InterPro" id="IPR000788">
    <property type="entry name" value="RNR_lg_C"/>
</dbReference>
<dbReference type="Pfam" id="PF14890">
    <property type="entry name" value="Intein_splicing"/>
    <property type="match status" value="1"/>
</dbReference>
<keyword evidence="8" id="KW-0068">Autocatalytic cleavage</keyword>
<keyword evidence="10 17" id="KW-0560">Oxidoreductase</keyword>
<dbReference type="Gene3D" id="3.20.70.20">
    <property type="match status" value="2"/>
</dbReference>
<dbReference type="SMART" id="SM00306">
    <property type="entry name" value="HintN"/>
    <property type="match status" value="1"/>
</dbReference>
<keyword evidence="5" id="KW-0846">Cobalamin</keyword>
<evidence type="ECO:0000256" key="9">
    <source>
        <dbReference type="ARBA" id="ARBA00023000"/>
    </source>
</evidence>
<organism evidence="17 18">
    <name type="scientific">Neorhodopirellula pilleata</name>
    <dbReference type="NCBI Taxonomy" id="2714738"/>
    <lineage>
        <taxon>Bacteria</taxon>
        <taxon>Pseudomonadati</taxon>
        <taxon>Planctomycetota</taxon>
        <taxon>Planctomycetia</taxon>
        <taxon>Pirellulales</taxon>
        <taxon>Pirellulaceae</taxon>
        <taxon>Neorhodopirellula</taxon>
    </lineage>
</organism>
<dbReference type="InterPro" id="IPR006141">
    <property type="entry name" value="Intein_N"/>
</dbReference>
<dbReference type="InterPro" id="IPR004860">
    <property type="entry name" value="LAGLIDADG_dom"/>
</dbReference>
<evidence type="ECO:0000256" key="4">
    <source>
        <dbReference type="ARBA" id="ARBA00014409"/>
    </source>
</evidence>
<evidence type="ECO:0000256" key="1">
    <source>
        <dbReference type="ARBA" id="ARBA00001922"/>
    </source>
</evidence>